<dbReference type="EMBL" id="KB908537">
    <property type="protein sequence ID" value="EOA88339.1"/>
    <property type="molecule type" value="Genomic_DNA"/>
</dbReference>
<evidence type="ECO:0000259" key="3">
    <source>
        <dbReference type="PROSITE" id="PS50048"/>
    </source>
</evidence>
<keyword evidence="5" id="KW-1185">Reference proteome</keyword>
<dbReference type="HOGENOM" id="CLU_023130_1_0_1"/>
<organism evidence="4 5">
    <name type="scientific">Exserohilum turcicum (strain 28A)</name>
    <name type="common">Northern leaf blight fungus</name>
    <name type="synonym">Setosphaeria turcica</name>
    <dbReference type="NCBI Taxonomy" id="671987"/>
    <lineage>
        <taxon>Eukaryota</taxon>
        <taxon>Fungi</taxon>
        <taxon>Dikarya</taxon>
        <taxon>Ascomycota</taxon>
        <taxon>Pezizomycotina</taxon>
        <taxon>Dothideomycetes</taxon>
        <taxon>Pleosporomycetidae</taxon>
        <taxon>Pleosporales</taxon>
        <taxon>Pleosporineae</taxon>
        <taxon>Pleosporaceae</taxon>
        <taxon>Exserohilum</taxon>
    </lineage>
</organism>
<feature type="compositionally biased region" description="Basic residues" evidence="2">
    <location>
        <begin position="75"/>
        <end position="86"/>
    </location>
</feature>
<evidence type="ECO:0000313" key="4">
    <source>
        <dbReference type="EMBL" id="EOA88339.1"/>
    </source>
</evidence>
<dbReference type="PROSITE" id="PS50048">
    <property type="entry name" value="ZN2_CY6_FUNGAL_2"/>
    <property type="match status" value="1"/>
</dbReference>
<dbReference type="GO" id="GO:0008270">
    <property type="term" value="F:zinc ion binding"/>
    <property type="evidence" value="ECO:0007669"/>
    <property type="project" value="InterPro"/>
</dbReference>
<feature type="compositionally biased region" description="Polar residues" evidence="2">
    <location>
        <begin position="58"/>
        <end position="74"/>
    </location>
</feature>
<evidence type="ECO:0000313" key="5">
    <source>
        <dbReference type="Proteomes" id="UP000016935"/>
    </source>
</evidence>
<dbReference type="STRING" id="671987.R0KGC4"/>
<name>R0KGC4_EXST2</name>
<feature type="domain" description="Zn(2)-C6 fungal-type" evidence="3">
    <location>
        <begin position="13"/>
        <end position="47"/>
    </location>
</feature>
<proteinExistence type="predicted"/>
<feature type="region of interest" description="Disordered" evidence="2">
    <location>
        <begin position="110"/>
        <end position="138"/>
    </location>
</feature>
<dbReference type="eggNOG" id="ENOG502SV2G">
    <property type="taxonomic scope" value="Eukaryota"/>
</dbReference>
<dbReference type="Proteomes" id="UP000016935">
    <property type="component" value="Unassembled WGS sequence"/>
</dbReference>
<keyword evidence="1" id="KW-0539">Nucleus</keyword>
<dbReference type="OrthoDB" id="3946756at2759"/>
<dbReference type="InterPro" id="IPR001138">
    <property type="entry name" value="Zn2Cys6_DnaBD"/>
</dbReference>
<sequence length="560" mass="61594">MSEAARCTPLRQSCDRCHHQKLRCARRDHNTTEACERCFQRQIPCIYSSSLPKGRPSIYSSSFSKERPSTNPTKRNSHKHAAKKGTKANPKGIPTPVSSLVDGTLSEAATHQQTASTGPECNSVGSSYTPPTPLDLNPGELDVDPDDWITDKDEEITQAAADSHMWPLTADYLATEASDSASGAPLVPEYDLCSTDSTHQLHEATDLSLDTLPNSWVDDNAEWGHLLLPEMEACMHSPPLTRNGDSTLNLSVTNDASESRRLSLDTMPTAMDISTSGNSLTVHCYNSSAIISLLSQLNARIASMQCVMDKVVQAADASAVTERMTSSSGSGNVKDFVEGNNTAGNSRRRRPTRLLDDTALGSAAIWLMRQKNRRSAFFHRRSDDYYIDSDAQLRSSILQDIFSASNHFLEVLDECVARHCCTTPPSTPHATRDPLNETIRHLIISCHLLLMGIYETLLVVLEHDALLGKHMASAANHQGPLGQIQLASVVQLLSYIFARQKDAIKAYLCEAQQQRLGHCRARGCSHATLNIDKQVRSGLIHELEKRFQRLECILGLSSCM</sequence>
<feature type="compositionally biased region" description="Polar residues" evidence="2">
    <location>
        <begin position="110"/>
        <end position="129"/>
    </location>
</feature>
<protein>
    <recommendedName>
        <fullName evidence="3">Zn(2)-C6 fungal-type domain-containing protein</fullName>
    </recommendedName>
</protein>
<evidence type="ECO:0000256" key="2">
    <source>
        <dbReference type="SAM" id="MobiDB-lite"/>
    </source>
</evidence>
<feature type="region of interest" description="Disordered" evidence="2">
    <location>
        <begin position="323"/>
        <end position="351"/>
    </location>
</feature>
<dbReference type="InterPro" id="IPR036864">
    <property type="entry name" value="Zn2-C6_fun-type_DNA-bd_sf"/>
</dbReference>
<dbReference type="GeneID" id="19403093"/>
<dbReference type="GO" id="GO:0000981">
    <property type="term" value="F:DNA-binding transcription factor activity, RNA polymerase II-specific"/>
    <property type="evidence" value="ECO:0007669"/>
    <property type="project" value="InterPro"/>
</dbReference>
<dbReference type="Gene3D" id="4.10.240.10">
    <property type="entry name" value="Zn(2)-C6 fungal-type DNA-binding domain"/>
    <property type="match status" value="1"/>
</dbReference>
<dbReference type="AlphaFoldDB" id="R0KGC4"/>
<feature type="region of interest" description="Disordered" evidence="2">
    <location>
        <begin position="54"/>
        <end position="96"/>
    </location>
</feature>
<reference evidence="4 5" key="2">
    <citation type="journal article" date="2013" name="PLoS Genet.">
        <title>Comparative genome structure, secondary metabolite, and effector coding capacity across Cochliobolus pathogens.</title>
        <authorList>
            <person name="Condon B.J."/>
            <person name="Leng Y."/>
            <person name="Wu D."/>
            <person name="Bushley K.E."/>
            <person name="Ohm R.A."/>
            <person name="Otillar R."/>
            <person name="Martin J."/>
            <person name="Schackwitz W."/>
            <person name="Grimwood J."/>
            <person name="MohdZainudin N."/>
            <person name="Xue C."/>
            <person name="Wang R."/>
            <person name="Manning V.A."/>
            <person name="Dhillon B."/>
            <person name="Tu Z.J."/>
            <person name="Steffenson B.J."/>
            <person name="Salamov A."/>
            <person name="Sun H."/>
            <person name="Lowry S."/>
            <person name="LaButti K."/>
            <person name="Han J."/>
            <person name="Copeland A."/>
            <person name="Lindquist E."/>
            <person name="Barry K."/>
            <person name="Schmutz J."/>
            <person name="Baker S.E."/>
            <person name="Ciuffetti L.M."/>
            <person name="Grigoriev I.V."/>
            <person name="Zhong S."/>
            <person name="Turgeon B.G."/>
        </authorList>
    </citation>
    <scope>NUCLEOTIDE SEQUENCE [LARGE SCALE GENOMIC DNA]</scope>
    <source>
        <strain evidence="5">28A</strain>
    </source>
</reference>
<evidence type="ECO:0000256" key="1">
    <source>
        <dbReference type="ARBA" id="ARBA00023242"/>
    </source>
</evidence>
<dbReference type="RefSeq" id="XP_008023691.1">
    <property type="nucleotide sequence ID" value="XM_008025500.1"/>
</dbReference>
<dbReference type="CDD" id="cd00067">
    <property type="entry name" value="GAL4"/>
    <property type="match status" value="1"/>
</dbReference>
<dbReference type="SUPFAM" id="SSF57701">
    <property type="entry name" value="Zn2/Cys6 DNA-binding domain"/>
    <property type="match status" value="1"/>
</dbReference>
<reference evidence="4 5" key="1">
    <citation type="journal article" date="2012" name="PLoS Pathog.">
        <title>Diverse lifestyles and strategies of plant pathogenesis encoded in the genomes of eighteen Dothideomycetes fungi.</title>
        <authorList>
            <person name="Ohm R.A."/>
            <person name="Feau N."/>
            <person name="Henrissat B."/>
            <person name="Schoch C.L."/>
            <person name="Horwitz B.A."/>
            <person name="Barry K.W."/>
            <person name="Condon B.J."/>
            <person name="Copeland A.C."/>
            <person name="Dhillon B."/>
            <person name="Glaser F."/>
            <person name="Hesse C.N."/>
            <person name="Kosti I."/>
            <person name="LaButti K."/>
            <person name="Lindquist E.A."/>
            <person name="Lucas S."/>
            <person name="Salamov A.A."/>
            <person name="Bradshaw R.E."/>
            <person name="Ciuffetti L."/>
            <person name="Hamelin R.C."/>
            <person name="Kema G.H.J."/>
            <person name="Lawrence C."/>
            <person name="Scott J.A."/>
            <person name="Spatafora J.W."/>
            <person name="Turgeon B.G."/>
            <person name="de Wit P.J.G.M."/>
            <person name="Zhong S."/>
            <person name="Goodwin S.B."/>
            <person name="Grigoriev I.V."/>
        </authorList>
    </citation>
    <scope>NUCLEOTIDE SEQUENCE [LARGE SCALE GENOMIC DNA]</scope>
    <source>
        <strain evidence="5">28A</strain>
    </source>
</reference>
<accession>R0KGC4</accession>
<dbReference type="PROSITE" id="PS00463">
    <property type="entry name" value="ZN2_CY6_FUNGAL_1"/>
    <property type="match status" value="1"/>
</dbReference>
<gene>
    <name evidence="4" type="ORF">SETTUDRAFT_27158</name>
</gene>